<keyword evidence="3 6" id="KW-0812">Transmembrane</keyword>
<dbReference type="InterPro" id="IPR044772">
    <property type="entry name" value="NO3_transporter"/>
</dbReference>
<feature type="transmembrane region" description="Helical" evidence="6">
    <location>
        <begin position="329"/>
        <end position="352"/>
    </location>
</feature>
<sequence>MSTVIDAAPPPVAAGQAPGKGRWIEDWRPEDADFWASTGKKVAKRNLIFSIFSEHLAFSVWVIWSILVVSLGTLKDASGVALYPDLVATPANADKIFWLVALPNLIGALMRFPYTLAVGRFGGRNWTVISALLLLIPVGLALYVVLTPGVSYGFLLFAAITAGFGGGNFASSMSNISYFYPERSKGTALGINAAGGNIGLSSMQLFMPLMLFMGLSLTFATAFWLPLVLASAVCAFFFMNNLHVSKATLAQQFAAAKRKHAWIMSFLYIGTFGSFLGLAASFPATLKFVFPDDQKFNFLGTGLLLPIAFLGPLVGSLARPFGGWIADRVGGALVTAGVFALMAVCSFGAIAAASARNLGMFIASMLVLFAMAGAGNGSTYRMIPAIFKRQADAEIARTPGQEEKLIAQSRREGAATLGMAGAIGAIGGFILPKVIGDSIKATNGIGNAFSWFIAMYVVCLIVTLVVYVRKGATMSRV</sequence>
<feature type="transmembrane region" description="Helical" evidence="6">
    <location>
        <begin position="152"/>
        <end position="170"/>
    </location>
</feature>
<feature type="transmembrane region" description="Helical" evidence="6">
    <location>
        <begin position="219"/>
        <end position="240"/>
    </location>
</feature>
<evidence type="ECO:0000313" key="7">
    <source>
        <dbReference type="EMBL" id="GAA1827125.1"/>
    </source>
</evidence>
<dbReference type="SUPFAM" id="SSF103473">
    <property type="entry name" value="MFS general substrate transporter"/>
    <property type="match status" value="1"/>
</dbReference>
<evidence type="ECO:0000256" key="6">
    <source>
        <dbReference type="SAM" id="Phobius"/>
    </source>
</evidence>
<dbReference type="EMBL" id="BAAALT010000236">
    <property type="protein sequence ID" value="GAA1827125.1"/>
    <property type="molecule type" value="Genomic_DNA"/>
</dbReference>
<feature type="transmembrane region" description="Helical" evidence="6">
    <location>
        <begin position="296"/>
        <end position="317"/>
    </location>
</feature>
<dbReference type="RefSeq" id="WP_344138189.1">
    <property type="nucleotide sequence ID" value="NZ_BAAALT010000236.1"/>
</dbReference>
<dbReference type="InterPro" id="IPR036259">
    <property type="entry name" value="MFS_trans_sf"/>
</dbReference>
<feature type="transmembrane region" description="Helical" evidence="6">
    <location>
        <begin position="358"/>
        <end position="380"/>
    </location>
</feature>
<feature type="transmembrane region" description="Helical" evidence="6">
    <location>
        <begin position="261"/>
        <end position="284"/>
    </location>
</feature>
<feature type="transmembrane region" description="Helical" evidence="6">
    <location>
        <begin position="96"/>
        <end position="114"/>
    </location>
</feature>
<comment type="subcellular location">
    <subcellularLocation>
        <location evidence="1">Membrane</location>
        <topology evidence="1">Multi-pass membrane protein</topology>
    </subcellularLocation>
</comment>
<feature type="transmembrane region" description="Helical" evidence="6">
    <location>
        <begin position="191"/>
        <end position="213"/>
    </location>
</feature>
<evidence type="ECO:0000256" key="4">
    <source>
        <dbReference type="ARBA" id="ARBA00022989"/>
    </source>
</evidence>
<evidence type="ECO:0000256" key="1">
    <source>
        <dbReference type="ARBA" id="ARBA00004141"/>
    </source>
</evidence>
<dbReference type="Proteomes" id="UP001500218">
    <property type="component" value="Unassembled WGS sequence"/>
</dbReference>
<evidence type="ECO:0000313" key="8">
    <source>
        <dbReference type="Proteomes" id="UP001500218"/>
    </source>
</evidence>
<dbReference type="PANTHER" id="PTHR23515">
    <property type="entry name" value="HIGH-AFFINITY NITRATE TRANSPORTER 2.3"/>
    <property type="match status" value="1"/>
</dbReference>
<feature type="transmembrane region" description="Helical" evidence="6">
    <location>
        <begin position="414"/>
        <end position="436"/>
    </location>
</feature>
<dbReference type="InterPro" id="IPR011701">
    <property type="entry name" value="MFS"/>
</dbReference>
<name>A0ABN2MIC5_9ACTN</name>
<proteinExistence type="inferred from homology"/>
<dbReference type="Gene3D" id="1.20.1250.20">
    <property type="entry name" value="MFS general substrate transporter like domains"/>
    <property type="match status" value="1"/>
</dbReference>
<reference evidence="7 8" key="1">
    <citation type="journal article" date="2019" name="Int. J. Syst. Evol. Microbiol.">
        <title>The Global Catalogue of Microorganisms (GCM) 10K type strain sequencing project: providing services to taxonomists for standard genome sequencing and annotation.</title>
        <authorList>
            <consortium name="The Broad Institute Genomics Platform"/>
            <consortium name="The Broad Institute Genome Sequencing Center for Infectious Disease"/>
            <person name="Wu L."/>
            <person name="Ma J."/>
        </authorList>
    </citation>
    <scope>NUCLEOTIDE SEQUENCE [LARGE SCALE GENOMIC DNA]</scope>
    <source>
        <strain evidence="7 8">JCM 13250</strain>
    </source>
</reference>
<comment type="caution">
    <text evidence="7">The sequence shown here is derived from an EMBL/GenBank/DDBJ whole genome shotgun (WGS) entry which is preliminary data.</text>
</comment>
<protein>
    <submittedName>
        <fullName evidence="7">MFS transporter</fullName>
    </submittedName>
</protein>
<keyword evidence="4 6" id="KW-1133">Transmembrane helix</keyword>
<dbReference type="CDD" id="cd17341">
    <property type="entry name" value="MFS_NRT2_like"/>
    <property type="match status" value="1"/>
</dbReference>
<comment type="similarity">
    <text evidence="2">Belongs to the major facilitator superfamily. Nitrate/nitrite porter (TC 2.A.1.8) family.</text>
</comment>
<keyword evidence="5 6" id="KW-0472">Membrane</keyword>
<gene>
    <name evidence="7" type="ORF">GCM10009682_53110</name>
</gene>
<feature type="transmembrane region" description="Helical" evidence="6">
    <location>
        <begin position="448"/>
        <end position="468"/>
    </location>
</feature>
<evidence type="ECO:0000256" key="2">
    <source>
        <dbReference type="ARBA" id="ARBA00008432"/>
    </source>
</evidence>
<feature type="transmembrane region" description="Helical" evidence="6">
    <location>
        <begin position="126"/>
        <end position="146"/>
    </location>
</feature>
<evidence type="ECO:0000256" key="5">
    <source>
        <dbReference type="ARBA" id="ARBA00023136"/>
    </source>
</evidence>
<accession>A0ABN2MIC5</accession>
<keyword evidence="8" id="KW-1185">Reference proteome</keyword>
<evidence type="ECO:0000256" key="3">
    <source>
        <dbReference type="ARBA" id="ARBA00022692"/>
    </source>
</evidence>
<feature type="transmembrane region" description="Helical" evidence="6">
    <location>
        <begin position="47"/>
        <end position="67"/>
    </location>
</feature>
<organism evidence="7 8">
    <name type="scientific">Luedemannella flava</name>
    <dbReference type="NCBI Taxonomy" id="349316"/>
    <lineage>
        <taxon>Bacteria</taxon>
        <taxon>Bacillati</taxon>
        <taxon>Actinomycetota</taxon>
        <taxon>Actinomycetes</taxon>
        <taxon>Micromonosporales</taxon>
        <taxon>Micromonosporaceae</taxon>
        <taxon>Luedemannella</taxon>
    </lineage>
</organism>
<dbReference type="Pfam" id="PF07690">
    <property type="entry name" value="MFS_1"/>
    <property type="match status" value="1"/>
</dbReference>